<evidence type="ECO:0000313" key="8">
    <source>
        <dbReference type="EMBL" id="GKT29881.1"/>
    </source>
</evidence>
<dbReference type="Pfam" id="PF07738">
    <property type="entry name" value="Sad1_UNC"/>
    <property type="match status" value="1"/>
</dbReference>
<dbReference type="PANTHER" id="PTHR12953">
    <property type="entry name" value="MEMBRANE PROTEIN CH1 RELATED"/>
    <property type="match status" value="1"/>
</dbReference>
<dbReference type="InterPro" id="IPR012919">
    <property type="entry name" value="SUN_dom"/>
</dbReference>
<evidence type="ECO:0000259" key="7">
    <source>
        <dbReference type="Pfam" id="PF07738"/>
    </source>
</evidence>
<feature type="region of interest" description="Disordered" evidence="5">
    <location>
        <begin position="252"/>
        <end position="283"/>
    </location>
</feature>
<gene>
    <name evidence="8" type="ORF">ADUPG1_014858</name>
</gene>
<evidence type="ECO:0000256" key="5">
    <source>
        <dbReference type="SAM" id="MobiDB-lite"/>
    </source>
</evidence>
<evidence type="ECO:0000256" key="6">
    <source>
        <dbReference type="SAM" id="Phobius"/>
    </source>
</evidence>
<keyword evidence="3 6" id="KW-1133">Transmembrane helix</keyword>
<evidence type="ECO:0000256" key="1">
    <source>
        <dbReference type="ARBA" id="ARBA00004308"/>
    </source>
</evidence>
<comment type="caution">
    <text evidence="8">The sequence shown here is derived from an EMBL/GenBank/DDBJ whole genome shotgun (WGS) entry which is preliminary data.</text>
</comment>
<dbReference type="Proteomes" id="UP001057375">
    <property type="component" value="Unassembled WGS sequence"/>
</dbReference>
<sequence>VITIDLGNKHAVEGINILSKEMYSGTVKDFEILVSPCQVYSHECEWISKKRFTAKPTHKKQHFSLLTNEGRFLETNLIRFKWLSHHGSERLCTLTQIEVQGWSGADTIEKAIKDADKWVNDMKMLIIENDKQHDHNNLPSLSTIPDSAEKEKRNGSFWYRGFTNSLVSFPSSSHDANNNLPNVDTKDNNASEEVSSISAELSLTSMLRDKFKELEFNLFILKKQVHELFYNTAIVMRNIDISMLNSNNHNSSQIIRGDGPDSDPYSSLKFNEVSQGSNYGDHDGSESYDYDDWECDSFSSSACIRNASQNNHEYSDGDSYHSNNSHSSSSDSSGPDDSFIGFFDFLDPNRHHHVNDNNNSSTNHHYIASYDILSNFRDIESRIMGNVNNKMDSLKAPDQSLWLLVITLFFSIAIIILVIMIIDMKFQMKKMKISKKTSEMSNKNENALKTLQGAAQKLENRKR</sequence>
<feature type="non-terminal residue" evidence="8">
    <location>
        <position position="1"/>
    </location>
</feature>
<comment type="subcellular location">
    <subcellularLocation>
        <location evidence="1">Endomembrane system</location>
    </subcellularLocation>
</comment>
<keyword evidence="9" id="KW-1185">Reference proteome</keyword>
<evidence type="ECO:0000256" key="3">
    <source>
        <dbReference type="ARBA" id="ARBA00022989"/>
    </source>
</evidence>
<keyword evidence="2 6" id="KW-0812">Transmembrane</keyword>
<evidence type="ECO:0000256" key="2">
    <source>
        <dbReference type="ARBA" id="ARBA00022692"/>
    </source>
</evidence>
<dbReference type="PANTHER" id="PTHR12953:SF0">
    <property type="entry name" value="SUN DOMAIN-CONTAINING OSSIFICATION FACTOR"/>
    <property type="match status" value="1"/>
</dbReference>
<feature type="region of interest" description="Disordered" evidence="5">
    <location>
        <begin position="437"/>
        <end position="463"/>
    </location>
</feature>
<dbReference type="EMBL" id="BQXS01020470">
    <property type="protein sequence ID" value="GKT29881.1"/>
    <property type="molecule type" value="Genomic_DNA"/>
</dbReference>
<accession>A0ABQ5KD74</accession>
<proteinExistence type="predicted"/>
<keyword evidence="4 6" id="KW-0472">Membrane</keyword>
<name>A0ABQ5KD74_9EUKA</name>
<organism evidence="8 9">
    <name type="scientific">Aduncisulcus paluster</name>
    <dbReference type="NCBI Taxonomy" id="2918883"/>
    <lineage>
        <taxon>Eukaryota</taxon>
        <taxon>Metamonada</taxon>
        <taxon>Carpediemonas-like organisms</taxon>
        <taxon>Aduncisulcus</taxon>
    </lineage>
</organism>
<feature type="region of interest" description="Disordered" evidence="5">
    <location>
        <begin position="313"/>
        <end position="333"/>
    </location>
</feature>
<reference evidence="8" key="1">
    <citation type="submission" date="2022-03" db="EMBL/GenBank/DDBJ databases">
        <title>Draft genome sequence of Aduncisulcus paluster, a free-living microaerophilic Fornicata.</title>
        <authorList>
            <person name="Yuyama I."/>
            <person name="Kume K."/>
            <person name="Tamura T."/>
            <person name="Inagaki Y."/>
            <person name="Hashimoto T."/>
        </authorList>
    </citation>
    <scope>NUCLEOTIDE SEQUENCE</scope>
    <source>
        <strain evidence="8">NY0171</strain>
    </source>
</reference>
<dbReference type="InterPro" id="IPR045120">
    <property type="entry name" value="Suco/Slp1-like"/>
</dbReference>
<feature type="compositionally biased region" description="Low complexity" evidence="5">
    <location>
        <begin position="320"/>
        <end position="333"/>
    </location>
</feature>
<feature type="domain" description="SUN" evidence="7">
    <location>
        <begin position="2"/>
        <end position="101"/>
    </location>
</feature>
<feature type="transmembrane region" description="Helical" evidence="6">
    <location>
        <begin position="401"/>
        <end position="422"/>
    </location>
</feature>
<protein>
    <submittedName>
        <fullName evidence="8">SUN domain-containing Suco/Slp1-like protein</fullName>
    </submittedName>
</protein>
<evidence type="ECO:0000313" key="9">
    <source>
        <dbReference type="Proteomes" id="UP001057375"/>
    </source>
</evidence>
<feature type="compositionally biased region" description="Polar residues" evidence="5">
    <location>
        <begin position="264"/>
        <end position="278"/>
    </location>
</feature>
<evidence type="ECO:0000256" key="4">
    <source>
        <dbReference type="ARBA" id="ARBA00023136"/>
    </source>
</evidence>